<feature type="binding site" evidence="7 8">
    <location>
        <position position="14"/>
    </location>
    <ligand>
        <name>S-adenosyl-L-methionine</name>
        <dbReference type="ChEBI" id="CHEBI:59789"/>
    </ligand>
</feature>
<dbReference type="EMBL" id="CP002281">
    <property type="protein sequence ID" value="ADO83102.1"/>
    <property type="molecule type" value="Genomic_DNA"/>
</dbReference>
<dbReference type="Pfam" id="PF00398">
    <property type="entry name" value="RrnaAD"/>
    <property type="match status" value="1"/>
</dbReference>
<dbReference type="STRING" id="572544.Ilyop_1321"/>
<sequence length="263" mass="30303">MSFKHKKKFGQNFLTNQGEVLKQIMEVSGVEETDVILEIGPGEGALTELLLEASSKVNCVEIDRDLEKILIKKFDENPKFNLIMQDVLTVDFDKQIGEKVKVVANIPYYITSPIINKLIENRKYVDEIYIMVQKEVAERICAKSGKERSTLTLAVEYFGDAEYLFTIPKEFFQPVPKVDSAFMSIKLRKDNSRIEEIPEDTFFKYVKASFSNKRKNLINNISTLGIPKDIVREKLEQAEIDGKRRAETLSIDEFMNLIKVFEK</sequence>
<dbReference type="NCBIfam" id="TIGR00755">
    <property type="entry name" value="ksgA"/>
    <property type="match status" value="1"/>
</dbReference>
<accession>E3H9X4</accession>
<dbReference type="InterPro" id="IPR011530">
    <property type="entry name" value="rRNA_adenine_dimethylase"/>
</dbReference>
<reference evidence="10 11" key="1">
    <citation type="journal article" date="2010" name="Stand. Genomic Sci.">
        <title>Complete genome sequence of Ilyobacter polytropus type strain (CuHbu1).</title>
        <authorList>
            <person name="Sikorski J."/>
            <person name="Chertkov O."/>
            <person name="Lapidus A."/>
            <person name="Nolan M."/>
            <person name="Lucas S."/>
            <person name="Del Rio T.G."/>
            <person name="Tice H."/>
            <person name="Cheng J.F."/>
            <person name="Tapia R."/>
            <person name="Han C."/>
            <person name="Goodwin L."/>
            <person name="Pitluck S."/>
            <person name="Liolios K."/>
            <person name="Ivanova N."/>
            <person name="Mavromatis K."/>
            <person name="Mikhailova N."/>
            <person name="Pati A."/>
            <person name="Chen A."/>
            <person name="Palaniappan K."/>
            <person name="Land M."/>
            <person name="Hauser L."/>
            <person name="Chang Y.J."/>
            <person name="Jeffries C.D."/>
            <person name="Brambilla E."/>
            <person name="Yasawong M."/>
            <person name="Rohde M."/>
            <person name="Pukall R."/>
            <person name="Spring S."/>
            <person name="Goker M."/>
            <person name="Woyke T."/>
            <person name="Bristow J."/>
            <person name="Eisen J.A."/>
            <person name="Markowitz V."/>
            <person name="Hugenholtz P."/>
            <person name="Kyrpides N.C."/>
            <person name="Klenk H.P."/>
        </authorList>
    </citation>
    <scope>NUCLEOTIDE SEQUENCE [LARGE SCALE GENOMIC DNA]</scope>
    <source>
        <strain evidence="11">ATCC 51220 / DSM 2926 / LMG 16218 / CuHBu1</strain>
    </source>
</reference>
<evidence type="ECO:0000256" key="3">
    <source>
        <dbReference type="ARBA" id="ARBA00022603"/>
    </source>
</evidence>
<comment type="similarity">
    <text evidence="7">Belongs to the class I-like SAM-binding methyltransferase superfamily. rRNA adenine N(6)-methyltransferase family. RsmA subfamily.</text>
</comment>
<evidence type="ECO:0000313" key="10">
    <source>
        <dbReference type="EMBL" id="ADO83102.1"/>
    </source>
</evidence>
<comment type="subcellular location">
    <subcellularLocation>
        <location evidence="7">Cytoplasm</location>
    </subcellularLocation>
</comment>
<evidence type="ECO:0000313" key="11">
    <source>
        <dbReference type="Proteomes" id="UP000006875"/>
    </source>
</evidence>
<dbReference type="Gene3D" id="1.10.8.100">
    <property type="entry name" value="Ribosomal RNA adenine dimethylase-like, domain 2"/>
    <property type="match status" value="1"/>
</dbReference>
<dbReference type="HAMAP" id="MF_00607">
    <property type="entry name" value="16SrRNA_methyltr_A"/>
    <property type="match status" value="1"/>
</dbReference>
<dbReference type="InterPro" id="IPR020598">
    <property type="entry name" value="rRNA_Ade_methylase_Trfase_N"/>
</dbReference>
<dbReference type="GO" id="GO:0003723">
    <property type="term" value="F:RNA binding"/>
    <property type="evidence" value="ECO:0007669"/>
    <property type="project" value="UniProtKB-UniRule"/>
</dbReference>
<dbReference type="InterPro" id="IPR001737">
    <property type="entry name" value="KsgA/Erm"/>
</dbReference>
<dbReference type="PANTHER" id="PTHR11727">
    <property type="entry name" value="DIMETHYLADENOSINE TRANSFERASE"/>
    <property type="match status" value="1"/>
</dbReference>
<dbReference type="SMART" id="SM00650">
    <property type="entry name" value="rADc"/>
    <property type="match status" value="1"/>
</dbReference>
<evidence type="ECO:0000256" key="8">
    <source>
        <dbReference type="PROSITE-ProRule" id="PRU01026"/>
    </source>
</evidence>
<dbReference type="KEGG" id="ipo:Ilyop_1321"/>
<proteinExistence type="inferred from homology"/>
<feature type="domain" description="Ribosomal RNA adenine methylase transferase N-terminal" evidence="9">
    <location>
        <begin position="20"/>
        <end position="189"/>
    </location>
</feature>
<dbReference type="InterPro" id="IPR023165">
    <property type="entry name" value="rRNA_Ade_diMease-like_C"/>
</dbReference>
<comment type="catalytic activity">
    <reaction evidence="7">
        <text>adenosine(1518)/adenosine(1519) in 16S rRNA + 4 S-adenosyl-L-methionine = N(6)-dimethyladenosine(1518)/N(6)-dimethyladenosine(1519) in 16S rRNA + 4 S-adenosyl-L-homocysteine + 4 H(+)</text>
        <dbReference type="Rhea" id="RHEA:19609"/>
        <dbReference type="Rhea" id="RHEA-COMP:10232"/>
        <dbReference type="Rhea" id="RHEA-COMP:10233"/>
        <dbReference type="ChEBI" id="CHEBI:15378"/>
        <dbReference type="ChEBI" id="CHEBI:57856"/>
        <dbReference type="ChEBI" id="CHEBI:59789"/>
        <dbReference type="ChEBI" id="CHEBI:74411"/>
        <dbReference type="ChEBI" id="CHEBI:74493"/>
        <dbReference type="EC" id="2.1.1.182"/>
    </reaction>
</comment>
<dbReference type="Proteomes" id="UP000006875">
    <property type="component" value="Chromosome"/>
</dbReference>
<feature type="binding site" evidence="7 8">
    <location>
        <position position="86"/>
    </location>
    <ligand>
        <name>S-adenosyl-L-methionine</name>
        <dbReference type="ChEBI" id="CHEBI:59789"/>
    </ligand>
</feature>
<dbReference type="GO" id="GO:0005829">
    <property type="term" value="C:cytosol"/>
    <property type="evidence" value="ECO:0007669"/>
    <property type="project" value="TreeGrafter"/>
</dbReference>
<evidence type="ECO:0000256" key="2">
    <source>
        <dbReference type="ARBA" id="ARBA00022552"/>
    </source>
</evidence>
<keyword evidence="3 7" id="KW-0489">Methyltransferase</keyword>
<dbReference type="PROSITE" id="PS51689">
    <property type="entry name" value="SAM_RNA_A_N6_MT"/>
    <property type="match status" value="1"/>
</dbReference>
<evidence type="ECO:0000259" key="9">
    <source>
        <dbReference type="SMART" id="SM00650"/>
    </source>
</evidence>
<evidence type="ECO:0000256" key="6">
    <source>
        <dbReference type="ARBA" id="ARBA00022884"/>
    </source>
</evidence>
<dbReference type="EC" id="2.1.1.182" evidence="7"/>
<comment type="function">
    <text evidence="7">Specifically dimethylates two adjacent adenosines (A1518 and A1519) in the loop of a conserved hairpin near the 3'-end of 16S rRNA in the 30S particle. May play a critical role in biogenesis of 30S subunits.</text>
</comment>
<keyword evidence="1 7" id="KW-0963">Cytoplasm</keyword>
<gene>
    <name evidence="7" type="primary">rsmA</name>
    <name evidence="7" type="synonym">ksgA</name>
    <name evidence="10" type="ordered locus">Ilyop_1321</name>
</gene>
<dbReference type="AlphaFoldDB" id="E3H9X4"/>
<dbReference type="OrthoDB" id="9814755at2"/>
<dbReference type="eggNOG" id="COG0030">
    <property type="taxonomic scope" value="Bacteria"/>
</dbReference>
<keyword evidence="4 7" id="KW-0808">Transferase</keyword>
<evidence type="ECO:0000256" key="5">
    <source>
        <dbReference type="ARBA" id="ARBA00022691"/>
    </source>
</evidence>
<dbReference type="SUPFAM" id="SSF53335">
    <property type="entry name" value="S-adenosyl-L-methionine-dependent methyltransferases"/>
    <property type="match status" value="1"/>
</dbReference>
<keyword evidence="6 7" id="KW-0694">RNA-binding</keyword>
<dbReference type="InterPro" id="IPR029063">
    <property type="entry name" value="SAM-dependent_MTases_sf"/>
</dbReference>
<feature type="binding site" evidence="7 8">
    <location>
        <position position="105"/>
    </location>
    <ligand>
        <name>S-adenosyl-L-methionine</name>
        <dbReference type="ChEBI" id="CHEBI:59789"/>
    </ligand>
</feature>
<protein>
    <recommendedName>
        <fullName evidence="7">Ribosomal RNA small subunit methyltransferase A</fullName>
        <ecNumber evidence="7">2.1.1.182</ecNumber>
    </recommendedName>
    <alternativeName>
        <fullName evidence="7">16S rRNA (adenine(1518)-N(6)/adenine(1519)-N(6))-dimethyltransferase</fullName>
    </alternativeName>
    <alternativeName>
        <fullName evidence="7">16S rRNA dimethyladenosine transferase</fullName>
    </alternativeName>
    <alternativeName>
        <fullName evidence="7">16S rRNA dimethylase</fullName>
    </alternativeName>
    <alternativeName>
        <fullName evidence="7">S-adenosylmethionine-6-N', N'-adenosyl(rRNA) dimethyltransferase</fullName>
    </alternativeName>
</protein>
<dbReference type="Gene3D" id="3.40.50.150">
    <property type="entry name" value="Vaccinia Virus protein VP39"/>
    <property type="match status" value="1"/>
</dbReference>
<evidence type="ECO:0000256" key="4">
    <source>
        <dbReference type="ARBA" id="ARBA00022679"/>
    </source>
</evidence>
<dbReference type="PANTHER" id="PTHR11727:SF7">
    <property type="entry name" value="DIMETHYLADENOSINE TRANSFERASE-RELATED"/>
    <property type="match status" value="1"/>
</dbReference>
<keyword evidence="5 7" id="KW-0949">S-adenosyl-L-methionine</keyword>
<dbReference type="GO" id="GO:0052908">
    <property type="term" value="F:16S rRNA (adenine(1518)-N(6)/adenine(1519)-N(6))-dimethyltransferase activity"/>
    <property type="evidence" value="ECO:0007669"/>
    <property type="project" value="UniProtKB-EC"/>
</dbReference>
<feature type="binding site" evidence="7 8">
    <location>
        <position position="12"/>
    </location>
    <ligand>
        <name>S-adenosyl-L-methionine</name>
        <dbReference type="ChEBI" id="CHEBI:59789"/>
    </ligand>
</feature>
<organism evidence="10 11">
    <name type="scientific">Ilyobacter polytropus (strain ATCC 51220 / DSM 2926 / LMG 16218 / CuHBu1)</name>
    <dbReference type="NCBI Taxonomy" id="572544"/>
    <lineage>
        <taxon>Bacteria</taxon>
        <taxon>Fusobacteriati</taxon>
        <taxon>Fusobacteriota</taxon>
        <taxon>Fusobacteriia</taxon>
        <taxon>Fusobacteriales</taxon>
        <taxon>Fusobacteriaceae</taxon>
        <taxon>Ilyobacter</taxon>
    </lineage>
</organism>
<dbReference type="HOGENOM" id="CLU_041220_0_1_0"/>
<feature type="binding site" evidence="7 8">
    <location>
        <position position="61"/>
    </location>
    <ligand>
        <name>S-adenosyl-L-methionine</name>
        <dbReference type="ChEBI" id="CHEBI:59789"/>
    </ligand>
</feature>
<keyword evidence="2 7" id="KW-0698">rRNA processing</keyword>
<dbReference type="PROSITE" id="PS01131">
    <property type="entry name" value="RRNA_A_DIMETH"/>
    <property type="match status" value="1"/>
</dbReference>
<name>E3H9X4_ILYPC</name>
<dbReference type="InterPro" id="IPR020596">
    <property type="entry name" value="rRNA_Ade_Mease_Trfase_CS"/>
</dbReference>
<evidence type="ECO:0000256" key="1">
    <source>
        <dbReference type="ARBA" id="ARBA00022490"/>
    </source>
</evidence>
<evidence type="ECO:0000256" key="7">
    <source>
        <dbReference type="HAMAP-Rule" id="MF_00607"/>
    </source>
</evidence>
<keyword evidence="11" id="KW-1185">Reference proteome</keyword>
<feature type="binding site" evidence="7 8">
    <location>
        <position position="40"/>
    </location>
    <ligand>
        <name>S-adenosyl-L-methionine</name>
        <dbReference type="ChEBI" id="CHEBI:59789"/>
    </ligand>
</feature>
<dbReference type="RefSeq" id="WP_013387769.1">
    <property type="nucleotide sequence ID" value="NC_014632.1"/>
</dbReference>